<dbReference type="Proteomes" id="UP001234178">
    <property type="component" value="Unassembled WGS sequence"/>
</dbReference>
<gene>
    <name evidence="2" type="ORF">OUZ56_022705</name>
</gene>
<evidence type="ECO:0000313" key="3">
    <source>
        <dbReference type="Proteomes" id="UP001234178"/>
    </source>
</evidence>
<sequence>MADLIGRRQQPTTATLASSTVHCELQWRSEEEDSEEHTEDSASSSSDEREPLHIEAAQQQPSYLASSAGGEPFSNHIGGVTPNHPEKRINDEPMTPHLRQRKREREGKRCLAIKAKQQNEPRESEITGTAAQPAVRCQM</sequence>
<reference evidence="2 3" key="1">
    <citation type="journal article" date="2023" name="Nucleic Acids Res.">
        <title>The hologenome of Daphnia magna reveals possible DNA methylation and microbiome-mediated evolution of the host genome.</title>
        <authorList>
            <person name="Chaturvedi A."/>
            <person name="Li X."/>
            <person name="Dhandapani V."/>
            <person name="Marshall H."/>
            <person name="Kissane S."/>
            <person name="Cuenca-Cambronero M."/>
            <person name="Asole G."/>
            <person name="Calvet F."/>
            <person name="Ruiz-Romero M."/>
            <person name="Marangio P."/>
            <person name="Guigo R."/>
            <person name="Rago D."/>
            <person name="Mirbahai L."/>
            <person name="Eastwood N."/>
            <person name="Colbourne J.K."/>
            <person name="Zhou J."/>
            <person name="Mallon E."/>
            <person name="Orsini L."/>
        </authorList>
    </citation>
    <scope>NUCLEOTIDE SEQUENCE [LARGE SCALE GENOMIC DNA]</scope>
    <source>
        <strain evidence="2">LRV0_1</strain>
    </source>
</reference>
<organism evidence="2 3">
    <name type="scientific">Daphnia magna</name>
    <dbReference type="NCBI Taxonomy" id="35525"/>
    <lineage>
        <taxon>Eukaryota</taxon>
        <taxon>Metazoa</taxon>
        <taxon>Ecdysozoa</taxon>
        <taxon>Arthropoda</taxon>
        <taxon>Crustacea</taxon>
        <taxon>Branchiopoda</taxon>
        <taxon>Diplostraca</taxon>
        <taxon>Cladocera</taxon>
        <taxon>Anomopoda</taxon>
        <taxon>Daphniidae</taxon>
        <taxon>Daphnia</taxon>
    </lineage>
</organism>
<protein>
    <submittedName>
        <fullName evidence="2">Uncharacterized protein</fullName>
    </submittedName>
</protein>
<name>A0ABR0AX80_9CRUS</name>
<feature type="compositionally biased region" description="Polar residues" evidence="1">
    <location>
        <begin position="9"/>
        <end position="21"/>
    </location>
</feature>
<accession>A0ABR0AX80</accession>
<feature type="region of interest" description="Disordered" evidence="1">
    <location>
        <begin position="1"/>
        <end position="139"/>
    </location>
</feature>
<keyword evidence="3" id="KW-1185">Reference proteome</keyword>
<evidence type="ECO:0000256" key="1">
    <source>
        <dbReference type="SAM" id="MobiDB-lite"/>
    </source>
</evidence>
<comment type="caution">
    <text evidence="2">The sequence shown here is derived from an EMBL/GenBank/DDBJ whole genome shotgun (WGS) entry which is preliminary data.</text>
</comment>
<proteinExistence type="predicted"/>
<dbReference type="EMBL" id="JAOYFB010000039">
    <property type="protein sequence ID" value="KAK4029739.1"/>
    <property type="molecule type" value="Genomic_DNA"/>
</dbReference>
<evidence type="ECO:0000313" key="2">
    <source>
        <dbReference type="EMBL" id="KAK4029739.1"/>
    </source>
</evidence>